<dbReference type="SMART" id="SM00558">
    <property type="entry name" value="JmjC"/>
    <property type="match status" value="1"/>
</dbReference>
<dbReference type="CDD" id="cd02208">
    <property type="entry name" value="cupin_RmlC-like"/>
    <property type="match status" value="1"/>
</dbReference>
<reference evidence="5 6" key="1">
    <citation type="submission" date="2022-12" db="EMBL/GenBank/DDBJ databases">
        <title>Chromosome-level genome of Tegillarca granosa.</title>
        <authorList>
            <person name="Kim J."/>
        </authorList>
    </citation>
    <scope>NUCLEOTIDE SEQUENCE [LARGE SCALE GENOMIC DNA]</scope>
    <source>
        <strain evidence="5">Teg-2019</strain>
        <tissue evidence="5">Adductor muscle</tissue>
    </source>
</reference>
<sequence length="210" mass="25220">MLLYWEDYIASGYAENKECLYLKDWHFNRDFPLYKAYTTPEYFTSDWLNEFWDTQVNDHDDYRFVYMGPKGSWTPFHADVFRSYSWSANILGRKKWIMFPPGEEECLKDKFGNLVYDVTSEELNDNSLYSRYCQLQHKIEIIQEPGEIIFVPSGWHHQVHNLEDTISINHNWLNGCNVDICWSYIKQCLMEVQSEISDCKDMEGWHQQCQ</sequence>
<dbReference type="PANTHER" id="PTHR12480">
    <property type="entry name" value="ARGININE DEMETHYLASE AND LYSYL-HYDROXYLASE JMJD"/>
    <property type="match status" value="1"/>
</dbReference>
<proteinExistence type="inferred from homology"/>
<evidence type="ECO:0000259" key="4">
    <source>
        <dbReference type="PROSITE" id="PS51184"/>
    </source>
</evidence>
<comment type="catalytic activity">
    <reaction evidence="2">
        <text>L-lysyl-[protein] + 2-oxoglutarate + O2 = 4-hydroxy-L-lysyl-[protein] + succinate + CO2</text>
        <dbReference type="Rhea" id="RHEA:57156"/>
        <dbReference type="Rhea" id="RHEA-COMP:9752"/>
        <dbReference type="Rhea" id="RHEA-COMP:15084"/>
        <dbReference type="ChEBI" id="CHEBI:15379"/>
        <dbReference type="ChEBI" id="CHEBI:16526"/>
        <dbReference type="ChEBI" id="CHEBI:16810"/>
        <dbReference type="ChEBI" id="CHEBI:29969"/>
        <dbReference type="ChEBI" id="CHEBI:30031"/>
        <dbReference type="ChEBI" id="CHEBI:141495"/>
    </reaction>
</comment>
<dbReference type="Proteomes" id="UP001217089">
    <property type="component" value="Unassembled WGS sequence"/>
</dbReference>
<dbReference type="PANTHER" id="PTHR12480:SF6">
    <property type="entry name" value="2-OXOGLUTARATE AND IRON-DEPENDENT OXYGENASE JMJD4"/>
    <property type="match status" value="1"/>
</dbReference>
<dbReference type="SUPFAM" id="SSF51197">
    <property type="entry name" value="Clavaminate synthase-like"/>
    <property type="match status" value="1"/>
</dbReference>
<name>A0ABQ9FU69_TEGGR</name>
<evidence type="ECO:0000256" key="2">
    <source>
        <dbReference type="ARBA" id="ARBA00047762"/>
    </source>
</evidence>
<evidence type="ECO:0000256" key="1">
    <source>
        <dbReference type="ARBA" id="ARBA00038068"/>
    </source>
</evidence>
<evidence type="ECO:0000313" key="5">
    <source>
        <dbReference type="EMBL" id="KAJ8320765.1"/>
    </source>
</evidence>
<feature type="non-terminal residue" evidence="5">
    <location>
        <position position="210"/>
    </location>
</feature>
<dbReference type="Pfam" id="PF02373">
    <property type="entry name" value="JmjC"/>
    <property type="match status" value="1"/>
</dbReference>
<keyword evidence="6" id="KW-1185">Reference proteome</keyword>
<evidence type="ECO:0000313" key="6">
    <source>
        <dbReference type="Proteomes" id="UP001217089"/>
    </source>
</evidence>
<dbReference type="EMBL" id="JARBDR010000141">
    <property type="protein sequence ID" value="KAJ8320765.1"/>
    <property type="molecule type" value="Genomic_DNA"/>
</dbReference>
<comment type="caution">
    <text evidence="5">The sequence shown here is derived from an EMBL/GenBank/DDBJ whole genome shotgun (WGS) entry which is preliminary data.</text>
</comment>
<dbReference type="PROSITE" id="PS51184">
    <property type="entry name" value="JMJC"/>
    <property type="match status" value="1"/>
</dbReference>
<dbReference type="InterPro" id="IPR050910">
    <property type="entry name" value="JMJD6_ArgDemeth/LysHydrox"/>
</dbReference>
<dbReference type="InterPro" id="IPR003347">
    <property type="entry name" value="JmjC_dom"/>
</dbReference>
<feature type="domain" description="JmjC" evidence="4">
    <location>
        <begin position="28"/>
        <end position="189"/>
    </location>
</feature>
<accession>A0ABQ9FU69</accession>
<evidence type="ECO:0000256" key="3">
    <source>
        <dbReference type="ARBA" id="ARBA00082904"/>
    </source>
</evidence>
<comment type="similarity">
    <text evidence="1">Belongs to the JMJD6 family.</text>
</comment>
<gene>
    <name evidence="5" type="ORF">KUTeg_002352</name>
</gene>
<organism evidence="5 6">
    <name type="scientific">Tegillarca granosa</name>
    <name type="common">Malaysian cockle</name>
    <name type="synonym">Anadara granosa</name>
    <dbReference type="NCBI Taxonomy" id="220873"/>
    <lineage>
        <taxon>Eukaryota</taxon>
        <taxon>Metazoa</taxon>
        <taxon>Spiralia</taxon>
        <taxon>Lophotrochozoa</taxon>
        <taxon>Mollusca</taxon>
        <taxon>Bivalvia</taxon>
        <taxon>Autobranchia</taxon>
        <taxon>Pteriomorphia</taxon>
        <taxon>Arcoida</taxon>
        <taxon>Arcoidea</taxon>
        <taxon>Arcidae</taxon>
        <taxon>Tegillarca</taxon>
    </lineage>
</organism>
<dbReference type="Gene3D" id="2.60.120.650">
    <property type="entry name" value="Cupin"/>
    <property type="match status" value="1"/>
</dbReference>
<protein>
    <recommendedName>
        <fullName evidence="3">Jumonji domain-containing protein 4</fullName>
    </recommendedName>
</protein>